<evidence type="ECO:0000313" key="2">
    <source>
        <dbReference type="EMBL" id="KAK0732975.1"/>
    </source>
</evidence>
<dbReference type="AlphaFoldDB" id="A0AA40BEW5"/>
<accession>A0AA40BEW5</accession>
<name>A0AA40BEW5_9PEZI</name>
<dbReference type="Proteomes" id="UP001172101">
    <property type="component" value="Unassembled WGS sequence"/>
</dbReference>
<sequence length="374" mass="41414">MAIEADGVRKQAFTGPLCQQQRKQGKQRRTFHIAVNVNGTRLKRDKETGQGSILLLLSQPYSHRAVHSQDASLQFTLKTRVCCLSYISGEKDPGGLAAFPAELSQADKEYLFLAKLLRLSPLTPSHVLNLKHYPKLVRREARLVCLEATIAALENPDLFELNLLAKLWFASLGTYTALDAAAGRQFLCGPFSFTAMHELRLRVSERPHHGALTMIDTRASAVVRDRYTDPPICDVYDTLRRAAAAGYPPPLPLANIFDLPQFRAVLEPFLRAGTAELPLMLARMRDKAVALRRTINMLRLSLGPPEAPLDDPTGGPPGVPPDDPEAAGPVAAVEWRRDCLRRLSSYHRGSFVDARSSVRFGTSKLAETEEDEKV</sequence>
<feature type="region of interest" description="Disordered" evidence="1">
    <location>
        <begin position="302"/>
        <end position="328"/>
    </location>
</feature>
<dbReference type="EMBL" id="JAUIRO010000001">
    <property type="protein sequence ID" value="KAK0732975.1"/>
    <property type="molecule type" value="Genomic_DNA"/>
</dbReference>
<keyword evidence="3" id="KW-1185">Reference proteome</keyword>
<dbReference type="RefSeq" id="XP_060301852.1">
    <property type="nucleotide sequence ID" value="XM_060439051.1"/>
</dbReference>
<reference evidence="2" key="1">
    <citation type="submission" date="2023-06" db="EMBL/GenBank/DDBJ databases">
        <title>Genome-scale phylogeny and comparative genomics of the fungal order Sordariales.</title>
        <authorList>
            <consortium name="Lawrence Berkeley National Laboratory"/>
            <person name="Hensen N."/>
            <person name="Bonometti L."/>
            <person name="Westerberg I."/>
            <person name="Brannstrom I.O."/>
            <person name="Guillou S."/>
            <person name="Cros-Aarteil S."/>
            <person name="Calhoun S."/>
            <person name="Haridas S."/>
            <person name="Kuo A."/>
            <person name="Mondo S."/>
            <person name="Pangilinan J."/>
            <person name="Riley R."/>
            <person name="LaButti K."/>
            <person name="Andreopoulos B."/>
            <person name="Lipzen A."/>
            <person name="Chen C."/>
            <person name="Yanf M."/>
            <person name="Daum C."/>
            <person name="Ng V."/>
            <person name="Clum A."/>
            <person name="Steindorff A."/>
            <person name="Ohm R."/>
            <person name="Martin F."/>
            <person name="Silar P."/>
            <person name="Natvig D."/>
            <person name="Lalanne C."/>
            <person name="Gautier V."/>
            <person name="Ament-velasquez S.L."/>
            <person name="Kruys A."/>
            <person name="Hutchinson M.I."/>
            <person name="Powell A.J."/>
            <person name="Barry K."/>
            <person name="Miller A.N."/>
            <person name="Grigoriev I.V."/>
            <person name="Debuchy R."/>
            <person name="Gladieux P."/>
            <person name="Thoren M.H."/>
            <person name="Johannesson H."/>
        </authorList>
    </citation>
    <scope>NUCLEOTIDE SEQUENCE</scope>
    <source>
        <strain evidence="2">SMH2392-1A</strain>
    </source>
</reference>
<protein>
    <submittedName>
        <fullName evidence="2">Uncharacterized protein</fullName>
    </submittedName>
</protein>
<proteinExistence type="predicted"/>
<comment type="caution">
    <text evidence="2">The sequence shown here is derived from an EMBL/GenBank/DDBJ whole genome shotgun (WGS) entry which is preliminary data.</text>
</comment>
<evidence type="ECO:0000256" key="1">
    <source>
        <dbReference type="SAM" id="MobiDB-lite"/>
    </source>
</evidence>
<dbReference type="GeneID" id="85322321"/>
<gene>
    <name evidence="2" type="ORF">B0T26DRAFT_669433</name>
</gene>
<evidence type="ECO:0000313" key="3">
    <source>
        <dbReference type="Proteomes" id="UP001172101"/>
    </source>
</evidence>
<organism evidence="2 3">
    <name type="scientific">Lasiosphaeria miniovina</name>
    <dbReference type="NCBI Taxonomy" id="1954250"/>
    <lineage>
        <taxon>Eukaryota</taxon>
        <taxon>Fungi</taxon>
        <taxon>Dikarya</taxon>
        <taxon>Ascomycota</taxon>
        <taxon>Pezizomycotina</taxon>
        <taxon>Sordariomycetes</taxon>
        <taxon>Sordariomycetidae</taxon>
        <taxon>Sordariales</taxon>
        <taxon>Lasiosphaeriaceae</taxon>
        <taxon>Lasiosphaeria</taxon>
    </lineage>
</organism>